<dbReference type="InterPro" id="IPR001138">
    <property type="entry name" value="Zn2Cys6_DnaBD"/>
</dbReference>
<evidence type="ECO:0000256" key="4">
    <source>
        <dbReference type="ARBA" id="ARBA00023242"/>
    </source>
</evidence>
<dbReference type="Gene3D" id="4.10.240.10">
    <property type="entry name" value="Zn(2)-C6 fungal-type DNA-binding domain"/>
    <property type="match status" value="1"/>
</dbReference>
<dbReference type="PROSITE" id="PS50048">
    <property type="entry name" value="ZN2_CY6_FUNGAL_2"/>
    <property type="match status" value="1"/>
</dbReference>
<evidence type="ECO:0000313" key="7">
    <source>
        <dbReference type="Proteomes" id="UP000248349"/>
    </source>
</evidence>
<evidence type="ECO:0000256" key="2">
    <source>
        <dbReference type="ARBA" id="ARBA00023125"/>
    </source>
</evidence>
<dbReference type="GO" id="GO:0008270">
    <property type="term" value="F:zinc ion binding"/>
    <property type="evidence" value="ECO:0007669"/>
    <property type="project" value="InterPro"/>
</dbReference>
<evidence type="ECO:0000256" key="3">
    <source>
        <dbReference type="ARBA" id="ARBA00023163"/>
    </source>
</evidence>
<accession>A0A318ZZU3</accession>
<dbReference type="Proteomes" id="UP000248349">
    <property type="component" value="Unassembled WGS sequence"/>
</dbReference>
<dbReference type="Pfam" id="PF00172">
    <property type="entry name" value="Zn_clus"/>
    <property type="match status" value="1"/>
</dbReference>
<keyword evidence="7" id="KW-1185">Reference proteome</keyword>
<dbReference type="CDD" id="cd00067">
    <property type="entry name" value="GAL4"/>
    <property type="match status" value="1"/>
</dbReference>
<protein>
    <recommendedName>
        <fullName evidence="5">Zn(2)-C6 fungal-type domain-containing protein</fullName>
    </recommendedName>
</protein>
<dbReference type="InterPro" id="IPR036864">
    <property type="entry name" value="Zn2-C6_fun-type_DNA-bd_sf"/>
</dbReference>
<dbReference type="GO" id="GO:0009893">
    <property type="term" value="P:positive regulation of metabolic process"/>
    <property type="evidence" value="ECO:0007669"/>
    <property type="project" value="UniProtKB-ARBA"/>
</dbReference>
<reference evidence="6 7" key="1">
    <citation type="submission" date="2016-12" db="EMBL/GenBank/DDBJ databases">
        <title>The genomes of Aspergillus section Nigri reveals drivers in fungal speciation.</title>
        <authorList>
            <consortium name="DOE Joint Genome Institute"/>
            <person name="Vesth T.C."/>
            <person name="Nybo J."/>
            <person name="Theobald S."/>
            <person name="Brandl J."/>
            <person name="Frisvad J.C."/>
            <person name="Nielsen K.F."/>
            <person name="Lyhne E.K."/>
            <person name="Kogle M.E."/>
            <person name="Kuo A."/>
            <person name="Riley R."/>
            <person name="Clum A."/>
            <person name="Nolan M."/>
            <person name="Lipzen A."/>
            <person name="Salamov A."/>
            <person name="Henrissat B."/>
            <person name="Wiebenga A."/>
            <person name="De Vries R.P."/>
            <person name="Grigoriev I.V."/>
            <person name="Mortensen U.H."/>
            <person name="Andersen M.R."/>
            <person name="Baker S.E."/>
        </authorList>
    </citation>
    <scope>NUCLEOTIDE SEQUENCE [LARGE SCALE GENOMIC DNA]</scope>
    <source>
        <strain evidence="6 7">JOP 1030-1</strain>
    </source>
</reference>
<dbReference type="GO" id="GO:0003677">
    <property type="term" value="F:DNA binding"/>
    <property type="evidence" value="ECO:0007669"/>
    <property type="project" value="UniProtKB-KW"/>
</dbReference>
<feature type="domain" description="Zn(2)-C6 fungal-type" evidence="5">
    <location>
        <begin position="17"/>
        <end position="47"/>
    </location>
</feature>
<dbReference type="GO" id="GO:0000981">
    <property type="term" value="F:DNA-binding transcription factor activity, RNA polymerase II-specific"/>
    <property type="evidence" value="ECO:0007669"/>
    <property type="project" value="InterPro"/>
</dbReference>
<keyword evidence="4" id="KW-0539">Nucleus</keyword>
<keyword evidence="2" id="KW-0238">DNA-binding</keyword>
<proteinExistence type="predicted"/>
<gene>
    <name evidence="6" type="ORF">BP01DRAFT_44310</name>
</gene>
<organism evidence="6 7">
    <name type="scientific">Aspergillus saccharolyticus JOP 1030-1</name>
    <dbReference type="NCBI Taxonomy" id="1450539"/>
    <lineage>
        <taxon>Eukaryota</taxon>
        <taxon>Fungi</taxon>
        <taxon>Dikarya</taxon>
        <taxon>Ascomycota</taxon>
        <taxon>Pezizomycotina</taxon>
        <taxon>Eurotiomycetes</taxon>
        <taxon>Eurotiomycetidae</taxon>
        <taxon>Eurotiales</taxon>
        <taxon>Aspergillaceae</taxon>
        <taxon>Aspergillus</taxon>
        <taxon>Aspergillus subgen. Circumdati</taxon>
    </lineage>
</organism>
<dbReference type="RefSeq" id="XP_025431570.1">
    <property type="nucleotide sequence ID" value="XM_025579862.1"/>
</dbReference>
<evidence type="ECO:0000313" key="6">
    <source>
        <dbReference type="EMBL" id="PYH45588.1"/>
    </source>
</evidence>
<sequence>MDNSVSLGGSSARPGGACERCRRLKIKCERGGDKHPCLSCRERDCECLPATNKARHRISTRGRSNHLTSMEARIARIESVLGNHPLDVETQSRAQSLANTIKEQASLDGMSSLRLFDDDGETHFIGPWARAQA</sequence>
<keyword evidence="3" id="KW-0804">Transcription</keyword>
<keyword evidence="1" id="KW-0805">Transcription regulation</keyword>
<evidence type="ECO:0000259" key="5">
    <source>
        <dbReference type="PROSITE" id="PS50048"/>
    </source>
</evidence>
<name>A0A318ZZU3_9EURO</name>
<dbReference type="PROSITE" id="PS00463">
    <property type="entry name" value="ZN2_CY6_FUNGAL_1"/>
    <property type="match status" value="1"/>
</dbReference>
<dbReference type="SUPFAM" id="SSF57701">
    <property type="entry name" value="Zn2/Cys6 DNA-binding domain"/>
    <property type="match status" value="1"/>
</dbReference>
<evidence type="ECO:0000256" key="1">
    <source>
        <dbReference type="ARBA" id="ARBA00023015"/>
    </source>
</evidence>
<dbReference type="GeneID" id="37081091"/>
<dbReference type="OrthoDB" id="4222821at2759"/>
<dbReference type="EMBL" id="KZ821231">
    <property type="protein sequence ID" value="PYH45588.1"/>
    <property type="molecule type" value="Genomic_DNA"/>
</dbReference>
<dbReference type="AlphaFoldDB" id="A0A318ZZU3"/>